<dbReference type="EMBL" id="JAIOIV010000158">
    <property type="protein sequence ID" value="MBZ0158518.1"/>
    <property type="molecule type" value="Genomic_DNA"/>
</dbReference>
<dbReference type="Pfam" id="PF01381">
    <property type="entry name" value="HTH_3"/>
    <property type="match status" value="1"/>
</dbReference>
<sequence>MEKQKLLLGKIQSVADLGNIVRKRRKQMGITQLDLSGITGVGNRFIVDLENGKETIQLGKALSIISWVGIELVAVEK</sequence>
<feature type="domain" description="HTH cro/C1-type" evidence="1">
    <location>
        <begin position="21"/>
        <end position="75"/>
    </location>
</feature>
<dbReference type="InterPro" id="IPR010982">
    <property type="entry name" value="Lambda_DNA-bd_dom_sf"/>
</dbReference>
<dbReference type="NCBIfam" id="TIGR03070">
    <property type="entry name" value="couple_hipB"/>
    <property type="match status" value="1"/>
</dbReference>
<name>A0A953SI84_9BACT</name>
<evidence type="ECO:0000313" key="3">
    <source>
        <dbReference type="Proteomes" id="UP000705867"/>
    </source>
</evidence>
<dbReference type="SMART" id="SM00530">
    <property type="entry name" value="HTH_XRE"/>
    <property type="match status" value="1"/>
</dbReference>
<reference evidence="2" key="1">
    <citation type="journal article" date="2021" name="bioRxiv">
        <title>Unraveling nitrogen, sulfur and carbon metabolic pathways and microbial community transcriptional responses to substrate deprivation and toxicity stresses in a bioreactor mimicking anoxic brackish coastal sediment conditions.</title>
        <authorList>
            <person name="Martins P.D."/>
            <person name="Echeveste M.J."/>
            <person name="Arshad A."/>
            <person name="Kurth J."/>
            <person name="Ouboter H."/>
            <person name="Jetten M.S.M."/>
            <person name="Welte C.U."/>
        </authorList>
    </citation>
    <scope>NUCLEOTIDE SEQUENCE</scope>
    <source>
        <strain evidence="2">MAG_39</strain>
    </source>
</reference>
<dbReference type="PROSITE" id="PS50943">
    <property type="entry name" value="HTH_CROC1"/>
    <property type="match status" value="1"/>
</dbReference>
<comment type="caution">
    <text evidence="2">The sequence shown here is derived from an EMBL/GenBank/DDBJ whole genome shotgun (WGS) entry which is preliminary data.</text>
</comment>
<evidence type="ECO:0000313" key="2">
    <source>
        <dbReference type="EMBL" id="MBZ0158518.1"/>
    </source>
</evidence>
<dbReference type="SUPFAM" id="SSF47413">
    <property type="entry name" value="lambda repressor-like DNA-binding domains"/>
    <property type="match status" value="1"/>
</dbReference>
<dbReference type="InterPro" id="IPR001387">
    <property type="entry name" value="Cro/C1-type_HTH"/>
</dbReference>
<gene>
    <name evidence="2" type="ORF">K8I29_20165</name>
</gene>
<proteinExistence type="predicted"/>
<dbReference type="InterPro" id="IPR017507">
    <property type="entry name" value="Tscrpt_reg_HipB-like"/>
</dbReference>
<evidence type="ECO:0000259" key="1">
    <source>
        <dbReference type="PROSITE" id="PS50943"/>
    </source>
</evidence>
<protein>
    <submittedName>
        <fullName evidence="2">Type II toxin-antitoxin system Y4mF family antitoxin</fullName>
    </submittedName>
</protein>
<dbReference type="AlphaFoldDB" id="A0A953SI84"/>
<dbReference type="GO" id="GO:0003677">
    <property type="term" value="F:DNA binding"/>
    <property type="evidence" value="ECO:0007669"/>
    <property type="project" value="InterPro"/>
</dbReference>
<dbReference type="Proteomes" id="UP000705867">
    <property type="component" value="Unassembled WGS sequence"/>
</dbReference>
<reference evidence="2" key="2">
    <citation type="submission" date="2021-08" db="EMBL/GenBank/DDBJ databases">
        <authorList>
            <person name="Dalcin Martins P."/>
        </authorList>
    </citation>
    <scope>NUCLEOTIDE SEQUENCE</scope>
    <source>
        <strain evidence="2">MAG_39</strain>
    </source>
</reference>
<dbReference type="Gene3D" id="1.10.260.40">
    <property type="entry name" value="lambda repressor-like DNA-binding domains"/>
    <property type="match status" value="1"/>
</dbReference>
<accession>A0A953SI84</accession>
<dbReference type="CDD" id="cd00093">
    <property type="entry name" value="HTH_XRE"/>
    <property type="match status" value="1"/>
</dbReference>
<organism evidence="2 3">
    <name type="scientific">Candidatus Nitrobium versatile</name>
    <dbReference type="NCBI Taxonomy" id="2884831"/>
    <lineage>
        <taxon>Bacteria</taxon>
        <taxon>Pseudomonadati</taxon>
        <taxon>Nitrospirota</taxon>
        <taxon>Nitrospiria</taxon>
        <taxon>Nitrospirales</taxon>
        <taxon>Nitrospiraceae</taxon>
        <taxon>Candidatus Nitrobium</taxon>
    </lineage>
</organism>